<name>A0ABQ9GLI7_9NEOP</name>
<sequence length="412" mass="46174">MLSSNTETNRTGVLAEVDIAVRTAAVYWLDYSPPTLANRVQFPAGSLPDFRMRQSCRMMPLVGGFSRRSPISLTLAFRCCSTHLTSPSSALKTSISAHFTVKPPIAYSAAVHTMQVGVVYMKVLTFLYRKDALYLYDQKGCAGVVALPHDCSPCLRFRLHVGHGVGVAAASKLSYNHTPTTRAQSNTINLLLIAAGRSAGEETHRKPACQRFQDGRVHTSTGVSTSPAYLTQSRAIYRREEMGQGARPRCAVDTSCVDQAGVRAPNVPLVLHQRNASEVESPTFFPPTIWFCAAHRLPTSRPEPRSLVTALVDCRLLFPHRPQRRPRRIVERKKVRQLSYAYEKFVHYRAVGCVLKSHHRKPIIYERRCDPQQSAYPRRIFLEHWTTMYRCAQNGQVPSSCNMPTTVDAECR</sequence>
<dbReference type="Proteomes" id="UP001159363">
    <property type="component" value="Chromosome 10"/>
</dbReference>
<keyword evidence="2" id="KW-1185">Reference proteome</keyword>
<comment type="caution">
    <text evidence="1">The sequence shown here is derived from an EMBL/GenBank/DDBJ whole genome shotgun (WGS) entry which is preliminary data.</text>
</comment>
<evidence type="ECO:0000313" key="2">
    <source>
        <dbReference type="Proteomes" id="UP001159363"/>
    </source>
</evidence>
<dbReference type="EMBL" id="JARBHB010000011">
    <property type="protein sequence ID" value="KAJ8872899.1"/>
    <property type="molecule type" value="Genomic_DNA"/>
</dbReference>
<protein>
    <submittedName>
        <fullName evidence="1">Uncharacterized protein</fullName>
    </submittedName>
</protein>
<accession>A0ABQ9GLI7</accession>
<proteinExistence type="predicted"/>
<organism evidence="1 2">
    <name type="scientific">Dryococelus australis</name>
    <dbReference type="NCBI Taxonomy" id="614101"/>
    <lineage>
        <taxon>Eukaryota</taxon>
        <taxon>Metazoa</taxon>
        <taxon>Ecdysozoa</taxon>
        <taxon>Arthropoda</taxon>
        <taxon>Hexapoda</taxon>
        <taxon>Insecta</taxon>
        <taxon>Pterygota</taxon>
        <taxon>Neoptera</taxon>
        <taxon>Polyneoptera</taxon>
        <taxon>Phasmatodea</taxon>
        <taxon>Verophasmatodea</taxon>
        <taxon>Anareolatae</taxon>
        <taxon>Phasmatidae</taxon>
        <taxon>Eurycanthinae</taxon>
        <taxon>Dryococelus</taxon>
    </lineage>
</organism>
<reference evidence="1 2" key="1">
    <citation type="submission" date="2023-02" db="EMBL/GenBank/DDBJ databases">
        <title>LHISI_Scaffold_Assembly.</title>
        <authorList>
            <person name="Stuart O.P."/>
            <person name="Cleave R."/>
            <person name="Magrath M.J.L."/>
            <person name="Mikheyev A.S."/>
        </authorList>
    </citation>
    <scope>NUCLEOTIDE SEQUENCE [LARGE SCALE GENOMIC DNA]</scope>
    <source>
        <strain evidence="1">Daus_M_001</strain>
        <tissue evidence="1">Leg muscle</tissue>
    </source>
</reference>
<evidence type="ECO:0000313" key="1">
    <source>
        <dbReference type="EMBL" id="KAJ8872899.1"/>
    </source>
</evidence>
<gene>
    <name evidence="1" type="ORF">PR048_026515</name>
</gene>